<evidence type="ECO:0000259" key="1">
    <source>
        <dbReference type="PROSITE" id="PS50404"/>
    </source>
</evidence>
<proteinExistence type="predicted"/>
<dbReference type="Proteomes" id="UP001215598">
    <property type="component" value="Unassembled WGS sequence"/>
</dbReference>
<evidence type="ECO:0000313" key="3">
    <source>
        <dbReference type="Proteomes" id="UP001215598"/>
    </source>
</evidence>
<dbReference type="Gene3D" id="1.20.1050.10">
    <property type="match status" value="1"/>
</dbReference>
<reference evidence="2" key="1">
    <citation type="submission" date="2023-03" db="EMBL/GenBank/DDBJ databases">
        <title>Massive genome expansion in bonnet fungi (Mycena s.s.) driven by repeated elements and novel gene families across ecological guilds.</title>
        <authorList>
            <consortium name="Lawrence Berkeley National Laboratory"/>
            <person name="Harder C.B."/>
            <person name="Miyauchi S."/>
            <person name="Viragh M."/>
            <person name="Kuo A."/>
            <person name="Thoen E."/>
            <person name="Andreopoulos B."/>
            <person name="Lu D."/>
            <person name="Skrede I."/>
            <person name="Drula E."/>
            <person name="Henrissat B."/>
            <person name="Morin E."/>
            <person name="Kohler A."/>
            <person name="Barry K."/>
            <person name="LaButti K."/>
            <person name="Morin E."/>
            <person name="Salamov A."/>
            <person name="Lipzen A."/>
            <person name="Mereny Z."/>
            <person name="Hegedus B."/>
            <person name="Baldrian P."/>
            <person name="Stursova M."/>
            <person name="Weitz H."/>
            <person name="Taylor A."/>
            <person name="Grigoriev I.V."/>
            <person name="Nagy L.G."/>
            <person name="Martin F."/>
            <person name="Kauserud H."/>
        </authorList>
    </citation>
    <scope>NUCLEOTIDE SEQUENCE</scope>
    <source>
        <strain evidence="2">CBHHK182m</strain>
    </source>
</reference>
<dbReference type="InterPro" id="IPR036249">
    <property type="entry name" value="Thioredoxin-like_sf"/>
</dbReference>
<accession>A0AAD7J6M3</accession>
<dbReference type="Pfam" id="PF13417">
    <property type="entry name" value="GST_N_3"/>
    <property type="match status" value="1"/>
</dbReference>
<dbReference type="SUPFAM" id="SSF52833">
    <property type="entry name" value="Thioredoxin-like"/>
    <property type="match status" value="1"/>
</dbReference>
<dbReference type="PROSITE" id="PS50404">
    <property type="entry name" value="GST_NTER"/>
    <property type="match status" value="1"/>
</dbReference>
<comment type="caution">
    <text evidence="2">The sequence shown here is derived from an EMBL/GenBank/DDBJ whole genome shotgun (WGS) entry which is preliminary data.</text>
</comment>
<dbReference type="EMBL" id="JARKIB010000042">
    <property type="protein sequence ID" value="KAJ7758280.1"/>
    <property type="molecule type" value="Genomic_DNA"/>
</dbReference>
<organism evidence="2 3">
    <name type="scientific">Mycena metata</name>
    <dbReference type="NCBI Taxonomy" id="1033252"/>
    <lineage>
        <taxon>Eukaryota</taxon>
        <taxon>Fungi</taxon>
        <taxon>Dikarya</taxon>
        <taxon>Basidiomycota</taxon>
        <taxon>Agaricomycotina</taxon>
        <taxon>Agaricomycetes</taxon>
        <taxon>Agaricomycetidae</taxon>
        <taxon>Agaricales</taxon>
        <taxon>Marasmiineae</taxon>
        <taxon>Mycenaceae</taxon>
        <taxon>Mycena</taxon>
    </lineage>
</organism>
<dbReference type="Gene3D" id="3.40.30.10">
    <property type="entry name" value="Glutaredoxin"/>
    <property type="match status" value="1"/>
</dbReference>
<name>A0AAD7J6M3_9AGAR</name>
<protein>
    <recommendedName>
        <fullName evidence="1">GST N-terminal domain-containing protein</fullName>
    </recommendedName>
</protein>
<keyword evidence="3" id="KW-1185">Reference proteome</keyword>
<sequence length="236" mass="26377">MHTAPLTLFDLDSKDGTPFSPKVWAIRLLLNYKQISYSTTWVGFADIGTVLPAAGVPPTRRSAPLYTVPAILDGERAISDSRAIAEYLERTYPARPVRLQAHKGVVETHILWPLVPLVVPNVVNILNERDTDYFVKSRRQIFRKELHEICPLSEREAAVQTLVDALTALAGLTADKNPEGWVFGAVEPVYEDFELVGLFMWLKVGGLPGLWERIKDLNNGRWGALLAAAQPYMEID</sequence>
<dbReference type="InterPro" id="IPR004045">
    <property type="entry name" value="Glutathione_S-Trfase_N"/>
</dbReference>
<dbReference type="Pfam" id="PF22041">
    <property type="entry name" value="GST_C_7"/>
    <property type="match status" value="1"/>
</dbReference>
<gene>
    <name evidence="2" type="ORF">B0H16DRAFT_1535682</name>
</gene>
<dbReference type="AlphaFoldDB" id="A0AAD7J6M3"/>
<feature type="domain" description="GST N-terminal" evidence="1">
    <location>
        <begin position="10"/>
        <end position="96"/>
    </location>
</feature>
<dbReference type="InterPro" id="IPR054416">
    <property type="entry name" value="GST_UstS-like_C"/>
</dbReference>
<evidence type="ECO:0000313" key="2">
    <source>
        <dbReference type="EMBL" id="KAJ7758280.1"/>
    </source>
</evidence>